<gene>
    <name evidence="4" type="primary">LOC112694049</name>
</gene>
<name>A0A8B8GQ74_9HEMI</name>
<evidence type="ECO:0000256" key="1">
    <source>
        <dbReference type="SAM" id="MobiDB-lite"/>
    </source>
</evidence>
<proteinExistence type="predicted"/>
<dbReference type="Gene3D" id="3.90.280.10">
    <property type="entry name" value="PEBP-like"/>
    <property type="match status" value="1"/>
</dbReference>
<dbReference type="Proteomes" id="UP000694846">
    <property type="component" value="Unplaced"/>
</dbReference>
<dbReference type="InterPro" id="IPR036610">
    <property type="entry name" value="PEBP-like_sf"/>
</dbReference>
<keyword evidence="2" id="KW-0732">Signal</keyword>
<keyword evidence="3" id="KW-1185">Reference proteome</keyword>
<evidence type="ECO:0000313" key="4">
    <source>
        <dbReference type="RefSeq" id="XP_025425175.1"/>
    </source>
</evidence>
<feature type="chain" id="PRO_5034982653" evidence="2">
    <location>
        <begin position="18"/>
        <end position="295"/>
    </location>
</feature>
<evidence type="ECO:0000313" key="3">
    <source>
        <dbReference type="Proteomes" id="UP000694846"/>
    </source>
</evidence>
<reference evidence="4" key="1">
    <citation type="submission" date="2025-08" db="UniProtKB">
        <authorList>
            <consortium name="RefSeq"/>
        </authorList>
    </citation>
    <scope>IDENTIFICATION</scope>
    <source>
        <tissue evidence="4">Whole body</tissue>
    </source>
</reference>
<organism evidence="3 4">
    <name type="scientific">Sipha flava</name>
    <name type="common">yellow sugarcane aphid</name>
    <dbReference type="NCBI Taxonomy" id="143950"/>
    <lineage>
        <taxon>Eukaryota</taxon>
        <taxon>Metazoa</taxon>
        <taxon>Ecdysozoa</taxon>
        <taxon>Arthropoda</taxon>
        <taxon>Hexapoda</taxon>
        <taxon>Insecta</taxon>
        <taxon>Pterygota</taxon>
        <taxon>Neoptera</taxon>
        <taxon>Paraneoptera</taxon>
        <taxon>Hemiptera</taxon>
        <taxon>Sternorrhyncha</taxon>
        <taxon>Aphidomorpha</taxon>
        <taxon>Aphidoidea</taxon>
        <taxon>Aphididae</taxon>
        <taxon>Sipha</taxon>
    </lineage>
</organism>
<dbReference type="RefSeq" id="XP_025425175.1">
    <property type="nucleotide sequence ID" value="XM_025569390.1"/>
</dbReference>
<feature type="region of interest" description="Disordered" evidence="1">
    <location>
        <begin position="216"/>
        <end position="295"/>
    </location>
</feature>
<feature type="signal peptide" evidence="2">
    <location>
        <begin position="1"/>
        <end position="17"/>
    </location>
</feature>
<accession>A0A8B8GQ74</accession>
<feature type="compositionally biased region" description="Basic residues" evidence="1">
    <location>
        <begin position="217"/>
        <end position="226"/>
    </location>
</feature>
<protein>
    <submittedName>
        <fullName evidence="4">Phosphatidylethanolamine-binding protein homolog F40A3.3-like isoform X1</fullName>
    </submittedName>
</protein>
<evidence type="ECO:0000256" key="2">
    <source>
        <dbReference type="SAM" id="SignalP"/>
    </source>
</evidence>
<dbReference type="OrthoDB" id="2506647at2759"/>
<dbReference type="GeneID" id="112694049"/>
<sequence>MWQIALCLICFTFGAFAEDREMILNFMQYGIQPEIIPFCPLDRLKVVFADRSQAHGGNDLSYNNISYVPDINYNALTERLYTLVYIDAGVTQRIVHNSSQFIQWVVVNIPENDVGLGETVLPFVESPPKNITIKGYQAMSRYVILAYLQFYYLEKDQIKEFKSYIQDRSGFSIADILFEYNMTIPQFGNFFLAKPRDSHKKKKTVIHKYSWNDMKQKNKSWKHRSVKSGSIKLNSEGRNSSESNSAESKSEGQSSSKSSSAESNLEGIDSSMLNSSEQVKGELTYDEPNECDSRY</sequence>
<feature type="compositionally biased region" description="Low complexity" evidence="1">
    <location>
        <begin position="234"/>
        <end position="267"/>
    </location>
</feature>
<feature type="compositionally biased region" description="Acidic residues" evidence="1">
    <location>
        <begin position="284"/>
        <end position="295"/>
    </location>
</feature>
<dbReference type="AlphaFoldDB" id="A0A8B8GQ74"/>
<dbReference type="SUPFAM" id="SSF49777">
    <property type="entry name" value="PEBP-like"/>
    <property type="match status" value="1"/>
</dbReference>